<dbReference type="GeneID" id="103510971"/>
<evidence type="ECO:0000313" key="4">
    <source>
        <dbReference type="RefSeq" id="XP_026680670.1"/>
    </source>
</evidence>
<sequence length="276" mass="31360">MGLLTFTEEVKIPVPWGYVCGKLWGSKENQPIVAIHGWLDNAGTFDHLLPFITDRVSVLCIDLPGHGLSSHYPKVSNESFLPSINQNGIISGSIFILKNSVAPIAYNTDAKFADFQGDTILKFLRYDAIPPNPGPHGSLKELQDICIDAHKGSLTEESAKTLLIRGASRVRDDVYKFNRDLRLMSGFIHPPSFELIQVYATRIKCNYLNIRAEFFTDERLEKYDLILDIIRKSARNFKFVQETGPHHVHMNEPQRIAVTINQFLFSCVNDEDEEYF</sequence>
<dbReference type="InterPro" id="IPR050266">
    <property type="entry name" value="AB_hydrolase_sf"/>
</dbReference>
<evidence type="ECO:0000256" key="1">
    <source>
        <dbReference type="ARBA" id="ARBA00008645"/>
    </source>
</evidence>
<dbReference type="KEGG" id="dci:103510971"/>
<protein>
    <submittedName>
        <fullName evidence="4">Probable serine hydrolase</fullName>
    </submittedName>
</protein>
<dbReference type="GO" id="GO:0016020">
    <property type="term" value="C:membrane"/>
    <property type="evidence" value="ECO:0007669"/>
    <property type="project" value="TreeGrafter"/>
</dbReference>
<organism evidence="3 4">
    <name type="scientific">Diaphorina citri</name>
    <name type="common">Asian citrus psyllid</name>
    <dbReference type="NCBI Taxonomy" id="121845"/>
    <lineage>
        <taxon>Eukaryota</taxon>
        <taxon>Metazoa</taxon>
        <taxon>Ecdysozoa</taxon>
        <taxon>Arthropoda</taxon>
        <taxon>Hexapoda</taxon>
        <taxon>Insecta</taxon>
        <taxon>Pterygota</taxon>
        <taxon>Neoptera</taxon>
        <taxon>Paraneoptera</taxon>
        <taxon>Hemiptera</taxon>
        <taxon>Sternorrhyncha</taxon>
        <taxon>Psylloidea</taxon>
        <taxon>Psyllidae</taxon>
        <taxon>Diaphorininae</taxon>
        <taxon>Diaphorina</taxon>
    </lineage>
</organism>
<keyword evidence="3" id="KW-1185">Reference proteome</keyword>
<evidence type="ECO:0000313" key="3">
    <source>
        <dbReference type="Proteomes" id="UP000079169"/>
    </source>
</evidence>
<accession>A0A3Q0J1U4</accession>
<dbReference type="PaxDb" id="121845-A0A3Q0J1U4"/>
<proteinExistence type="inferred from homology"/>
<dbReference type="Proteomes" id="UP000079169">
    <property type="component" value="Unplaced"/>
</dbReference>
<comment type="similarity">
    <text evidence="1">Belongs to the AB hydrolase superfamily.</text>
</comment>
<gene>
    <name evidence="4" type="primary">LOC103510971</name>
</gene>
<dbReference type="InterPro" id="IPR029058">
    <property type="entry name" value="AB_hydrolase_fold"/>
</dbReference>
<dbReference type="STRING" id="121845.A0A3Q0J1U4"/>
<dbReference type="GO" id="GO:0016787">
    <property type="term" value="F:hydrolase activity"/>
    <property type="evidence" value="ECO:0007669"/>
    <property type="project" value="UniProtKB-KW"/>
</dbReference>
<evidence type="ECO:0000256" key="2">
    <source>
        <dbReference type="ARBA" id="ARBA00022801"/>
    </source>
</evidence>
<dbReference type="SUPFAM" id="SSF53474">
    <property type="entry name" value="alpha/beta-Hydrolases"/>
    <property type="match status" value="1"/>
</dbReference>
<reference evidence="4" key="1">
    <citation type="submission" date="2025-08" db="UniProtKB">
        <authorList>
            <consortium name="RefSeq"/>
        </authorList>
    </citation>
    <scope>IDENTIFICATION</scope>
</reference>
<dbReference type="PANTHER" id="PTHR43798">
    <property type="entry name" value="MONOACYLGLYCEROL LIPASE"/>
    <property type="match status" value="1"/>
</dbReference>
<name>A0A3Q0J1U4_DIACI</name>
<dbReference type="RefSeq" id="XP_026680670.1">
    <property type="nucleotide sequence ID" value="XM_026824869.1"/>
</dbReference>
<dbReference type="Gene3D" id="3.40.50.1820">
    <property type="entry name" value="alpha/beta hydrolase"/>
    <property type="match status" value="2"/>
</dbReference>
<dbReference type="PANTHER" id="PTHR43798:SF14">
    <property type="entry name" value="SERINE HYDROLASE-LIKE PROTEIN DDB_G0286239"/>
    <property type="match status" value="1"/>
</dbReference>
<keyword evidence="2 4" id="KW-0378">Hydrolase</keyword>
<dbReference type="AlphaFoldDB" id="A0A3Q0J1U4"/>